<evidence type="ECO:0000313" key="3">
    <source>
        <dbReference type="Proteomes" id="UP000007148"/>
    </source>
</evidence>
<keyword evidence="1" id="KW-0479">Metal-binding</keyword>
<dbReference type="EMBL" id="CAFZ01000313">
    <property type="protein sequence ID" value="CCA74437.1"/>
    <property type="molecule type" value="Genomic_DNA"/>
</dbReference>
<keyword evidence="1" id="KW-0482">Metalloprotease</keyword>
<dbReference type="AlphaFoldDB" id="G4TSZ4"/>
<dbReference type="PANTHER" id="PTHR10443">
    <property type="entry name" value="MICROSOMAL DIPEPTIDASE"/>
    <property type="match status" value="1"/>
</dbReference>
<protein>
    <recommendedName>
        <fullName evidence="1">Dipeptidase</fullName>
        <ecNumber evidence="1">3.4.13.19</ecNumber>
    </recommendedName>
</protein>
<dbReference type="InterPro" id="IPR008257">
    <property type="entry name" value="Pept_M19"/>
</dbReference>
<reference evidence="2 3" key="1">
    <citation type="journal article" date="2011" name="PLoS Pathog.">
        <title>Endophytic Life Strategies Decoded by Genome and Transcriptome Analyses of the Mutualistic Root Symbiont Piriformospora indica.</title>
        <authorList>
            <person name="Zuccaro A."/>
            <person name="Lahrmann U."/>
            <person name="Guldener U."/>
            <person name="Langen G."/>
            <person name="Pfiffi S."/>
            <person name="Biedenkopf D."/>
            <person name="Wong P."/>
            <person name="Samans B."/>
            <person name="Grimm C."/>
            <person name="Basiewicz M."/>
            <person name="Murat C."/>
            <person name="Martin F."/>
            <person name="Kogel K.H."/>
        </authorList>
    </citation>
    <scope>NUCLEOTIDE SEQUENCE [LARGE SCALE GENOMIC DNA]</scope>
    <source>
        <strain evidence="2 3">DSM 11827</strain>
    </source>
</reference>
<dbReference type="Pfam" id="PF01244">
    <property type="entry name" value="Peptidase_M19"/>
    <property type="match status" value="1"/>
</dbReference>
<dbReference type="Gene3D" id="3.20.20.140">
    <property type="entry name" value="Metal-dependent hydrolases"/>
    <property type="match status" value="1"/>
</dbReference>
<dbReference type="GO" id="GO:0070573">
    <property type="term" value="F:metallodipeptidase activity"/>
    <property type="evidence" value="ECO:0007669"/>
    <property type="project" value="InterPro"/>
</dbReference>
<dbReference type="SUPFAM" id="SSF51556">
    <property type="entry name" value="Metallo-dependent hydrolases"/>
    <property type="match status" value="1"/>
</dbReference>
<keyword evidence="1" id="KW-0862">Zinc</keyword>
<dbReference type="GO" id="GO:0006508">
    <property type="term" value="P:proteolysis"/>
    <property type="evidence" value="ECO:0007669"/>
    <property type="project" value="UniProtKB-KW"/>
</dbReference>
<dbReference type="PANTHER" id="PTHR10443:SF12">
    <property type="entry name" value="DIPEPTIDASE"/>
    <property type="match status" value="1"/>
</dbReference>
<dbReference type="EC" id="3.4.13.19" evidence="1"/>
<comment type="cofactor">
    <cofactor evidence="1">
        <name>Zn(2+)</name>
        <dbReference type="ChEBI" id="CHEBI:29105"/>
    </cofactor>
</comment>
<dbReference type="OrthoDB" id="445695at2759"/>
<dbReference type="GO" id="GO:0046872">
    <property type="term" value="F:metal ion binding"/>
    <property type="evidence" value="ECO:0007669"/>
    <property type="project" value="UniProtKB-UniRule"/>
</dbReference>
<evidence type="ECO:0000256" key="1">
    <source>
        <dbReference type="RuleBase" id="RU341113"/>
    </source>
</evidence>
<keyword evidence="1" id="KW-0645">Protease</keyword>
<keyword evidence="1" id="KW-0224">Dipeptidase</keyword>
<accession>G4TSZ4</accession>
<dbReference type="InParanoid" id="G4TSZ4"/>
<dbReference type="STRING" id="1109443.G4TSZ4"/>
<comment type="similarity">
    <text evidence="1">Belongs to the metallo-dependent hydrolases superfamily. Peptidase M19 family.</text>
</comment>
<sequence length="397" mass="44033">MIVLLFVLGGKDIRDEWMLRGDPLTAANRILGEWPVIDGHIDLPILYRAAFANNISAVNLRQPTLGHVDIPRLRQGHVGGFWWSTYVPCPTTINDADFVQPSWRVRDTLEQIDVAKLAMEQYPDVFEHTMTAEGGRRAIRSGKIAGWIGIEGAHQIGNSLAVLRQYYDLGVRYMTLTHTCHNAFADSGGFLTPLPPLHYGLSTFGRELIVEMNRLGMIIDLSHTSDQTAIQALTLSRAPVIWSHSSSREVWNVARNVPNEILARIGLGEGKRDAVVMINFAPYFVAEKGMATVEIVADHVEMVANVAGRMHVGIGSDFDGIEATPKGLEDVSKYPNLFAELIRRGWSVTDLAGLAGGNFLRVLSKVEAVSRAMKHEGTRPSMELYAKRPDLPMHEYL</sequence>
<comment type="caution">
    <text evidence="2">The sequence shown here is derived from an EMBL/GenBank/DDBJ whole genome shotgun (WGS) entry which is preliminary data.</text>
</comment>
<organism evidence="2 3">
    <name type="scientific">Serendipita indica (strain DSM 11827)</name>
    <name type="common">Root endophyte fungus</name>
    <name type="synonym">Piriformospora indica</name>
    <dbReference type="NCBI Taxonomy" id="1109443"/>
    <lineage>
        <taxon>Eukaryota</taxon>
        <taxon>Fungi</taxon>
        <taxon>Dikarya</taxon>
        <taxon>Basidiomycota</taxon>
        <taxon>Agaricomycotina</taxon>
        <taxon>Agaricomycetes</taxon>
        <taxon>Sebacinales</taxon>
        <taxon>Serendipitaceae</taxon>
        <taxon>Serendipita</taxon>
    </lineage>
</organism>
<dbReference type="PROSITE" id="PS00869">
    <property type="entry name" value="RENAL_DIPEPTIDASE_1"/>
    <property type="match status" value="1"/>
</dbReference>
<dbReference type="eggNOG" id="KOG4127">
    <property type="taxonomic scope" value="Eukaryota"/>
</dbReference>
<keyword evidence="3" id="KW-1185">Reference proteome</keyword>
<dbReference type="OMA" id="CDHPRNI"/>
<dbReference type="PROSITE" id="PS51365">
    <property type="entry name" value="RENAL_DIPEPTIDASE_2"/>
    <property type="match status" value="1"/>
</dbReference>
<gene>
    <name evidence="2" type="ORF">PIIN_08390</name>
</gene>
<dbReference type="HOGENOM" id="CLU_031404_4_0_1"/>
<comment type="catalytic activity">
    <reaction evidence="1">
        <text>an L-aminoacyl-L-amino acid + H2O = 2 an L-alpha-amino acid</text>
        <dbReference type="Rhea" id="RHEA:48940"/>
        <dbReference type="ChEBI" id="CHEBI:15377"/>
        <dbReference type="ChEBI" id="CHEBI:59869"/>
        <dbReference type="ChEBI" id="CHEBI:77460"/>
        <dbReference type="EC" id="3.4.13.19"/>
    </reaction>
</comment>
<dbReference type="CDD" id="cd01301">
    <property type="entry name" value="rDP_like"/>
    <property type="match status" value="1"/>
</dbReference>
<keyword evidence="1" id="KW-0378">Hydrolase</keyword>
<proteinExistence type="inferred from homology"/>
<dbReference type="Proteomes" id="UP000007148">
    <property type="component" value="Unassembled WGS sequence"/>
</dbReference>
<name>G4TSZ4_SERID</name>
<evidence type="ECO:0000313" key="2">
    <source>
        <dbReference type="EMBL" id="CCA74437.1"/>
    </source>
</evidence>
<dbReference type="InterPro" id="IPR000180">
    <property type="entry name" value="Dipep_AS"/>
</dbReference>
<dbReference type="InterPro" id="IPR032466">
    <property type="entry name" value="Metal_Hydrolase"/>
</dbReference>